<name>A0AAC8YXA1_SPHMC</name>
<feature type="region of interest" description="Disordered" evidence="5">
    <location>
        <begin position="1"/>
        <end position="22"/>
    </location>
</feature>
<proteinExistence type="inferred from homology"/>
<accession>A0AAC8YXA1</accession>
<evidence type="ECO:0000313" key="9">
    <source>
        <dbReference type="Proteomes" id="UP000076088"/>
    </source>
</evidence>
<dbReference type="Pfam" id="PF08281">
    <property type="entry name" value="Sigma70_r4_2"/>
    <property type="match status" value="1"/>
</dbReference>
<organism evidence="8 9">
    <name type="scientific">Sphingopyxis macrogoltabida</name>
    <name type="common">Sphingomonas macrogoltabidus</name>
    <dbReference type="NCBI Taxonomy" id="33050"/>
    <lineage>
        <taxon>Bacteria</taxon>
        <taxon>Pseudomonadati</taxon>
        <taxon>Pseudomonadota</taxon>
        <taxon>Alphaproteobacteria</taxon>
        <taxon>Sphingomonadales</taxon>
        <taxon>Sphingomonadaceae</taxon>
        <taxon>Sphingopyxis</taxon>
    </lineage>
</organism>
<reference evidence="9" key="1">
    <citation type="submission" date="2015-11" db="EMBL/GenBank/DDBJ databases">
        <title>Complete genome sequence of a polyethylene-glycol degrader Sphingopyxis macrogoltabida 203N (NBRC 111659).</title>
        <authorList>
            <person name="Yoshiyuki O."/>
            <person name="Shouta N."/>
            <person name="Nagata Y."/>
            <person name="Numata M."/>
            <person name="Tsuchikane K."/>
            <person name="Hosoyama A."/>
            <person name="Yamazoe A."/>
            <person name="Tsuda M."/>
            <person name="Fujita N."/>
            <person name="Kawai F."/>
        </authorList>
    </citation>
    <scope>NUCLEOTIDE SEQUENCE [LARGE SCALE GENOMIC DNA]</scope>
    <source>
        <strain evidence="9">203N</strain>
    </source>
</reference>
<dbReference type="Gene3D" id="1.10.1740.10">
    <property type="match status" value="1"/>
</dbReference>
<keyword evidence="2" id="KW-0805">Transcription regulation</keyword>
<dbReference type="InterPro" id="IPR014284">
    <property type="entry name" value="RNA_pol_sigma-70_dom"/>
</dbReference>
<evidence type="ECO:0000256" key="1">
    <source>
        <dbReference type="ARBA" id="ARBA00010641"/>
    </source>
</evidence>
<dbReference type="PANTHER" id="PTHR43133">
    <property type="entry name" value="RNA POLYMERASE ECF-TYPE SIGMA FACTO"/>
    <property type="match status" value="1"/>
</dbReference>
<dbReference type="SUPFAM" id="SSF88946">
    <property type="entry name" value="Sigma2 domain of RNA polymerase sigma factors"/>
    <property type="match status" value="1"/>
</dbReference>
<dbReference type="InterPro" id="IPR013249">
    <property type="entry name" value="RNA_pol_sigma70_r4_t2"/>
</dbReference>
<protein>
    <submittedName>
        <fullName evidence="8">RNA polymerase subunit sigma-70</fullName>
    </submittedName>
</protein>
<evidence type="ECO:0000256" key="4">
    <source>
        <dbReference type="ARBA" id="ARBA00023163"/>
    </source>
</evidence>
<dbReference type="AlphaFoldDB" id="A0AAC8YXA1"/>
<dbReference type="SUPFAM" id="SSF88659">
    <property type="entry name" value="Sigma3 and sigma4 domains of RNA polymerase sigma factors"/>
    <property type="match status" value="1"/>
</dbReference>
<dbReference type="InterPro" id="IPR007627">
    <property type="entry name" value="RNA_pol_sigma70_r2"/>
</dbReference>
<evidence type="ECO:0000313" key="8">
    <source>
        <dbReference type="EMBL" id="AMU87821.1"/>
    </source>
</evidence>
<gene>
    <name evidence="8" type="ORF">ATM17_02000</name>
</gene>
<evidence type="ECO:0000256" key="2">
    <source>
        <dbReference type="ARBA" id="ARBA00023015"/>
    </source>
</evidence>
<evidence type="ECO:0000259" key="7">
    <source>
        <dbReference type="Pfam" id="PF08281"/>
    </source>
</evidence>
<evidence type="ECO:0000256" key="5">
    <source>
        <dbReference type="SAM" id="MobiDB-lite"/>
    </source>
</evidence>
<dbReference type="PANTHER" id="PTHR43133:SF25">
    <property type="entry name" value="RNA POLYMERASE SIGMA FACTOR RFAY-RELATED"/>
    <property type="match status" value="1"/>
</dbReference>
<evidence type="ECO:0000259" key="6">
    <source>
        <dbReference type="Pfam" id="PF04542"/>
    </source>
</evidence>
<keyword evidence="3" id="KW-0731">Sigma factor</keyword>
<keyword evidence="4" id="KW-0804">Transcription</keyword>
<dbReference type="InterPro" id="IPR036388">
    <property type="entry name" value="WH-like_DNA-bd_sf"/>
</dbReference>
<dbReference type="Gene3D" id="1.10.10.10">
    <property type="entry name" value="Winged helix-like DNA-binding domain superfamily/Winged helix DNA-binding domain"/>
    <property type="match status" value="1"/>
</dbReference>
<dbReference type="GO" id="GO:0016987">
    <property type="term" value="F:sigma factor activity"/>
    <property type="evidence" value="ECO:0007669"/>
    <property type="project" value="UniProtKB-KW"/>
</dbReference>
<dbReference type="InterPro" id="IPR013324">
    <property type="entry name" value="RNA_pol_sigma_r3/r4-like"/>
</dbReference>
<dbReference type="InterPro" id="IPR013325">
    <property type="entry name" value="RNA_pol_sigma_r2"/>
</dbReference>
<dbReference type="EMBL" id="CP013344">
    <property type="protein sequence ID" value="AMU87821.1"/>
    <property type="molecule type" value="Genomic_DNA"/>
</dbReference>
<sequence length="216" mass="23775">MALPQAAPQSRDETDTPSDPLSDQEFKTLLAAVIPHLRAYGRSLSGNPDLADDLTQDTMVKAWASRDRFERGTSIKAWTFVILRNTFLSQMRRNKFRGEYDEGVVERTLSTPAVQEDSGEMADLQRGLMELPQDQREALILVGAGGMSYEEAANICDCALGTMKSRVSRARAALEEIMAGGQFSRKRADAAPASEAMAAIMDSVETITARREAENR</sequence>
<dbReference type="GO" id="GO:0006352">
    <property type="term" value="P:DNA-templated transcription initiation"/>
    <property type="evidence" value="ECO:0007669"/>
    <property type="project" value="InterPro"/>
</dbReference>
<evidence type="ECO:0000256" key="3">
    <source>
        <dbReference type="ARBA" id="ARBA00023082"/>
    </source>
</evidence>
<keyword evidence="9" id="KW-1185">Reference proteome</keyword>
<comment type="similarity">
    <text evidence="1">Belongs to the sigma-70 factor family. ECF subfamily.</text>
</comment>
<dbReference type="Pfam" id="PF04542">
    <property type="entry name" value="Sigma70_r2"/>
    <property type="match status" value="1"/>
</dbReference>
<dbReference type="InterPro" id="IPR039425">
    <property type="entry name" value="RNA_pol_sigma-70-like"/>
</dbReference>
<feature type="domain" description="RNA polymerase sigma factor 70 region 4 type 2" evidence="7">
    <location>
        <begin position="123"/>
        <end position="174"/>
    </location>
</feature>
<dbReference type="Proteomes" id="UP000076088">
    <property type="component" value="Chromosome"/>
</dbReference>
<dbReference type="GO" id="GO:0003677">
    <property type="term" value="F:DNA binding"/>
    <property type="evidence" value="ECO:0007669"/>
    <property type="project" value="InterPro"/>
</dbReference>
<dbReference type="NCBIfam" id="TIGR02937">
    <property type="entry name" value="sigma70-ECF"/>
    <property type="match status" value="1"/>
</dbReference>
<dbReference type="RefSeq" id="WP_054724456.1">
    <property type="nucleotide sequence ID" value="NZ_CP009429.1"/>
</dbReference>
<dbReference type="KEGG" id="smaz:LH19_02020"/>
<feature type="domain" description="RNA polymerase sigma-70 region 2" evidence="6">
    <location>
        <begin position="32"/>
        <end position="95"/>
    </location>
</feature>
<reference evidence="8 9" key="2">
    <citation type="journal article" date="2016" name="Genome Announc.">
        <title>Complete Genome Sequence of Sphingopyxis macrogoltabida Strain 203N (NBRC 111659), a Polyethylene Glycol Degrader.</title>
        <authorList>
            <person name="Ohtsubo Y."/>
            <person name="Nonoyama S."/>
            <person name="Nagata Y."/>
            <person name="Numata M."/>
            <person name="Tsuchikane K."/>
            <person name="Hosoyama A."/>
            <person name="Yamazoe A."/>
            <person name="Tsuda M."/>
            <person name="Fujita N."/>
            <person name="Kawai F."/>
        </authorList>
    </citation>
    <scope>NUCLEOTIDE SEQUENCE [LARGE SCALE GENOMIC DNA]</scope>
    <source>
        <strain evidence="8 9">203N</strain>
    </source>
</reference>